<reference evidence="2 3" key="1">
    <citation type="submission" date="2020-10" db="EMBL/GenBank/DDBJ databases">
        <authorList>
            <person name="Sedaghatjoo S."/>
        </authorList>
    </citation>
    <scope>NUCLEOTIDE SEQUENCE [LARGE SCALE GENOMIC DNA]</scope>
    <source>
        <strain evidence="2 3">LLFL</strain>
    </source>
</reference>
<evidence type="ECO:0000313" key="3">
    <source>
        <dbReference type="Proteomes" id="UP000836404"/>
    </source>
</evidence>
<keyword evidence="3" id="KW-1185">Reference proteome</keyword>
<comment type="caution">
    <text evidence="2">The sequence shown here is derived from an EMBL/GenBank/DDBJ whole genome shotgun (WGS) entry which is preliminary data.</text>
</comment>
<dbReference type="Proteomes" id="UP000836404">
    <property type="component" value="Unassembled WGS sequence"/>
</dbReference>
<accession>A0A9N8MEW2</accession>
<feature type="region of interest" description="Disordered" evidence="1">
    <location>
        <begin position="208"/>
        <end position="229"/>
    </location>
</feature>
<dbReference type="AlphaFoldDB" id="A0A9N8MEW2"/>
<dbReference type="EMBL" id="CAJHJF010007497">
    <property type="protein sequence ID" value="CAD6963414.1"/>
    <property type="molecule type" value="Genomic_DNA"/>
</dbReference>
<feature type="compositionally biased region" description="Low complexity" evidence="1">
    <location>
        <begin position="208"/>
        <end position="217"/>
    </location>
</feature>
<evidence type="ECO:0000256" key="1">
    <source>
        <dbReference type="SAM" id="MobiDB-lite"/>
    </source>
</evidence>
<gene>
    <name evidence="2" type="ORF">JKILLFL_G1674</name>
</gene>
<proteinExistence type="predicted"/>
<evidence type="ECO:0000313" key="2">
    <source>
        <dbReference type="EMBL" id="CAD6963414.1"/>
    </source>
</evidence>
<sequence length="423" mass="45723">MGPPTPSSSSLLRLSIAYFGFLQPPTSSSLRFPVIVPTQLPVSSSGRSTHPAVRQLIRSQYPHHLFVSFSGRNTHNGSISPHRLSAAKIPLCAAPIRFPVPSLRLSAARTGSSSLYPALSGPTWLSVASTWLSAAHIRLSAASSLSQKPTPALASIRLPAAQLRRAPSALPPHTASSYIDFPYSPLRCFPRLHRFDISLIASAEMSRSRSLPSSRPSNTGGAEDAPIISSDARPVSGVTGIGRRGRELSFRFAPLSLMQLRVSQQQSVGSQAQLWSPSHSRIHLDVVKAQIARLSLTLRVRVVLHDSHVGNTIAFLITSGTCHQVHSLASLRPCGFNLTLEGVRMQAKDIVYWLHKTIGWRCNDWGFIDVDVGGQKGCTITAKLETAEDSVRAIRARIFPTSSCAVLSRTRLPSQNASSRSSS</sequence>
<protein>
    <submittedName>
        <fullName evidence="2">Uncharacterized protein</fullName>
    </submittedName>
</protein>
<organism evidence="2 3">
    <name type="scientific">Tilletia laevis</name>
    <dbReference type="NCBI Taxonomy" id="157183"/>
    <lineage>
        <taxon>Eukaryota</taxon>
        <taxon>Fungi</taxon>
        <taxon>Dikarya</taxon>
        <taxon>Basidiomycota</taxon>
        <taxon>Ustilaginomycotina</taxon>
        <taxon>Exobasidiomycetes</taxon>
        <taxon>Tilletiales</taxon>
        <taxon>Tilletiaceae</taxon>
        <taxon>Tilletia</taxon>
    </lineage>
</organism>
<name>A0A9N8MEW2_9BASI</name>